<protein>
    <submittedName>
        <fullName evidence="3">Response regulator</fullName>
    </submittedName>
</protein>
<dbReference type="Proteomes" id="UP001410394">
    <property type="component" value="Unassembled WGS sequence"/>
</dbReference>
<comment type="caution">
    <text evidence="1">Lacks conserved residue(s) required for the propagation of feature annotation.</text>
</comment>
<organism evidence="3 4">
    <name type="scientific">Uliginosibacterium sediminicola</name>
    <dbReference type="NCBI Taxonomy" id="2024550"/>
    <lineage>
        <taxon>Bacteria</taxon>
        <taxon>Pseudomonadati</taxon>
        <taxon>Pseudomonadota</taxon>
        <taxon>Betaproteobacteria</taxon>
        <taxon>Rhodocyclales</taxon>
        <taxon>Zoogloeaceae</taxon>
        <taxon>Uliginosibacterium</taxon>
    </lineage>
</organism>
<keyword evidence="4" id="KW-1185">Reference proteome</keyword>
<name>A0ABU9Z2H4_9RHOO</name>
<dbReference type="InterPro" id="IPR011006">
    <property type="entry name" value="CheY-like_superfamily"/>
</dbReference>
<comment type="caution">
    <text evidence="3">The sequence shown here is derived from an EMBL/GenBank/DDBJ whole genome shotgun (WGS) entry which is preliminary data.</text>
</comment>
<dbReference type="InterPro" id="IPR001789">
    <property type="entry name" value="Sig_transdc_resp-reg_receiver"/>
</dbReference>
<feature type="domain" description="Response regulatory" evidence="2">
    <location>
        <begin position="15"/>
        <end position="128"/>
    </location>
</feature>
<gene>
    <name evidence="3" type="ORF">ABDB84_16610</name>
</gene>
<dbReference type="SUPFAM" id="SSF52172">
    <property type="entry name" value="CheY-like"/>
    <property type="match status" value="1"/>
</dbReference>
<evidence type="ECO:0000313" key="4">
    <source>
        <dbReference type="Proteomes" id="UP001410394"/>
    </source>
</evidence>
<reference evidence="3 4" key="1">
    <citation type="journal article" date="2018" name="Int. J. Syst. Evol. Microbiol.">
        <title>Uliginosibacterium sediminicola sp. nov., isolated from freshwater sediment.</title>
        <authorList>
            <person name="Hwang W.M."/>
            <person name="Kim S.M."/>
            <person name="Kang K."/>
            <person name="Ahn T.Y."/>
        </authorList>
    </citation>
    <scope>NUCLEOTIDE SEQUENCE [LARGE SCALE GENOMIC DNA]</scope>
    <source>
        <strain evidence="3 4">M1-21</strain>
    </source>
</reference>
<evidence type="ECO:0000313" key="3">
    <source>
        <dbReference type="EMBL" id="MEN3070107.1"/>
    </source>
</evidence>
<accession>A0ABU9Z2H4</accession>
<dbReference type="RefSeq" id="WP_345920882.1">
    <property type="nucleotide sequence ID" value="NZ_JBDIVE010000010.1"/>
</dbReference>
<evidence type="ECO:0000256" key="1">
    <source>
        <dbReference type="PROSITE-ProRule" id="PRU00169"/>
    </source>
</evidence>
<dbReference type="PROSITE" id="PS50110">
    <property type="entry name" value="RESPONSE_REGULATORY"/>
    <property type="match status" value="1"/>
</dbReference>
<sequence>MQIGVDSQRAVENKRVFVVDNDDVVSTALQFMLADEMETHVLMSAGEALAKAAGTPPELILLGLSVIEAEGAAVVTQFKNSIADVRILIVCFDADEPLVKEALSLGAASTLLRPLKLENVRRKVDAQIGRRAALEIPVVVR</sequence>
<dbReference type="EMBL" id="JBDIVE010000010">
    <property type="protein sequence ID" value="MEN3070107.1"/>
    <property type="molecule type" value="Genomic_DNA"/>
</dbReference>
<proteinExistence type="predicted"/>
<dbReference type="Pfam" id="PF00072">
    <property type="entry name" value="Response_reg"/>
    <property type="match status" value="1"/>
</dbReference>
<dbReference type="SMART" id="SM00448">
    <property type="entry name" value="REC"/>
    <property type="match status" value="1"/>
</dbReference>
<dbReference type="Gene3D" id="3.40.50.2300">
    <property type="match status" value="1"/>
</dbReference>
<evidence type="ECO:0000259" key="2">
    <source>
        <dbReference type="PROSITE" id="PS50110"/>
    </source>
</evidence>